<feature type="compositionally biased region" description="Polar residues" evidence="12">
    <location>
        <begin position="1"/>
        <end position="14"/>
    </location>
</feature>
<dbReference type="HOGENOM" id="CLU_027359_0_2_1"/>
<evidence type="ECO:0000313" key="14">
    <source>
        <dbReference type="EnsemblMetazoa" id="MESCA007687-PA"/>
    </source>
</evidence>
<evidence type="ECO:0000256" key="10">
    <source>
        <dbReference type="ARBA" id="ARBA00023160"/>
    </source>
</evidence>
<evidence type="ECO:0000256" key="8">
    <source>
        <dbReference type="ARBA" id="ARBA00023098"/>
    </source>
</evidence>
<keyword evidence="5" id="KW-0276">Fatty acid metabolism</keyword>
<dbReference type="GO" id="GO:0005506">
    <property type="term" value="F:iron ion binding"/>
    <property type="evidence" value="ECO:0007669"/>
    <property type="project" value="TreeGrafter"/>
</dbReference>
<evidence type="ECO:0000256" key="7">
    <source>
        <dbReference type="ARBA" id="ARBA00023002"/>
    </source>
</evidence>
<dbReference type="CDD" id="cd03505">
    <property type="entry name" value="Delta9-FADS-like"/>
    <property type="match status" value="1"/>
</dbReference>
<evidence type="ECO:0000256" key="4">
    <source>
        <dbReference type="ARBA" id="ARBA00022692"/>
    </source>
</evidence>
<comment type="cofactor">
    <cofactor evidence="11">
        <name>Fe(2+)</name>
        <dbReference type="ChEBI" id="CHEBI:29033"/>
    </cofactor>
</comment>
<comment type="domain">
    <text evidence="11">The histidine box domains are involved in binding the catalytic metal ions.</text>
</comment>
<reference evidence="14" key="2">
    <citation type="submission" date="2015-06" db="UniProtKB">
        <authorList>
            <consortium name="EnsemblMetazoa"/>
        </authorList>
    </citation>
    <scope>IDENTIFICATION</scope>
</reference>
<feature type="transmembrane region" description="Helical" evidence="13">
    <location>
        <begin position="124"/>
        <end position="142"/>
    </location>
</feature>
<keyword evidence="4 11" id="KW-0812">Transmembrane</keyword>
<sequence length="377" mass="44285">MALRAINSTNIATQSSKTTKESTTESKRPWYEIFETDIVWRNVIIFIILHGLGAHAAYYLILNNRPDIYFVGKYGVFVKKYQYILRLVYFEGHFLGYLGGFGITGGAHRLWCHRAYKAKFPLRVFLMLIQTFAFQNCIYEWCRDHRVHHKFTDTNADPHNSRRGFFFSHMGWLLVRKHKDVKEKGKLVDMSDLEKDPVVMWQKRYYLILMPIISFVVPTILGILTHYMVINSAGHFWGSHPFDKYFSGADNMLIACMTQGEGWHNYHHVFPWDYKAAELGTYGSNYTTAFIDFFAKYGMAYDLKMVTEEMIMKRVRRTGDGSHPKHSSKNLQEVFMKSLKSHNEKENDDNNMLWGWEDKDMLEEDKRMACITTQKSM</sequence>
<dbReference type="GO" id="GO:0004768">
    <property type="term" value="F:stearoyl-CoA 9-desaturase activity"/>
    <property type="evidence" value="ECO:0007669"/>
    <property type="project" value="TreeGrafter"/>
</dbReference>
<feature type="transmembrane region" description="Helical" evidence="13">
    <location>
        <begin position="83"/>
        <end position="104"/>
    </location>
</feature>
<evidence type="ECO:0000256" key="2">
    <source>
        <dbReference type="ARBA" id="ARBA00009295"/>
    </source>
</evidence>
<reference evidence="15" key="1">
    <citation type="submission" date="2013-02" db="EMBL/GenBank/DDBJ databases">
        <authorList>
            <person name="Hughes D."/>
        </authorList>
    </citation>
    <scope>NUCLEOTIDE SEQUENCE</scope>
    <source>
        <strain>Durham</strain>
        <strain evidence="15">NC isolate 2 -- Noor lab</strain>
    </source>
</reference>
<dbReference type="PANTHER" id="PTHR11351">
    <property type="entry name" value="ACYL-COA DESATURASE"/>
    <property type="match status" value="1"/>
</dbReference>
<feature type="transmembrane region" description="Helical" evidence="13">
    <location>
        <begin position="38"/>
        <end position="62"/>
    </location>
</feature>
<dbReference type="EMBL" id="CAQQ02045855">
    <property type="status" value="NOT_ANNOTATED_CDS"/>
    <property type="molecule type" value="Genomic_DNA"/>
</dbReference>
<comment type="subcellular location">
    <subcellularLocation>
        <location evidence="1">Membrane</location>
        <topology evidence="1">Multi-pass membrane protein</topology>
    </subcellularLocation>
</comment>
<keyword evidence="6 13" id="KW-1133">Transmembrane helix</keyword>
<proteinExistence type="inferred from homology"/>
<evidence type="ECO:0000256" key="13">
    <source>
        <dbReference type="SAM" id="Phobius"/>
    </source>
</evidence>
<dbReference type="InterPro" id="IPR015876">
    <property type="entry name" value="Acyl-CoA_DS"/>
</dbReference>
<keyword evidence="9 13" id="KW-0472">Membrane</keyword>
<dbReference type="Proteomes" id="UP000015102">
    <property type="component" value="Unassembled WGS sequence"/>
</dbReference>
<evidence type="ECO:0000256" key="6">
    <source>
        <dbReference type="ARBA" id="ARBA00022989"/>
    </source>
</evidence>
<evidence type="ECO:0000256" key="12">
    <source>
        <dbReference type="SAM" id="MobiDB-lite"/>
    </source>
</evidence>
<dbReference type="OMA" id="IFPYYVM"/>
<dbReference type="AlphaFoldDB" id="T1GV97"/>
<dbReference type="GO" id="GO:0006636">
    <property type="term" value="P:unsaturated fatty acid biosynthetic process"/>
    <property type="evidence" value="ECO:0007669"/>
    <property type="project" value="TreeGrafter"/>
</dbReference>
<comment type="similarity">
    <text evidence="2 11">Belongs to the fatty acid desaturase type 1 family.</text>
</comment>
<keyword evidence="8" id="KW-0443">Lipid metabolism</keyword>
<evidence type="ECO:0000256" key="1">
    <source>
        <dbReference type="ARBA" id="ARBA00004141"/>
    </source>
</evidence>
<evidence type="ECO:0000256" key="9">
    <source>
        <dbReference type="ARBA" id="ARBA00023136"/>
    </source>
</evidence>
<evidence type="ECO:0008006" key="16">
    <source>
        <dbReference type="Google" id="ProtNLM"/>
    </source>
</evidence>
<protein>
    <recommendedName>
        <fullName evidence="16">Fatty acid desaturase domain-containing protein</fullName>
    </recommendedName>
</protein>
<evidence type="ECO:0000256" key="5">
    <source>
        <dbReference type="ARBA" id="ARBA00022832"/>
    </source>
</evidence>
<dbReference type="GO" id="GO:0005789">
    <property type="term" value="C:endoplasmic reticulum membrane"/>
    <property type="evidence" value="ECO:0007669"/>
    <property type="project" value="TreeGrafter"/>
</dbReference>
<dbReference type="STRING" id="36166.T1GV97"/>
<name>T1GV97_MEGSC</name>
<dbReference type="PANTHER" id="PTHR11351:SF98">
    <property type="entry name" value="RE43130P"/>
    <property type="match status" value="1"/>
</dbReference>
<dbReference type="EnsemblMetazoa" id="MESCA007687-RA">
    <property type="protein sequence ID" value="MESCA007687-PA"/>
    <property type="gene ID" value="MESCA007687"/>
</dbReference>
<evidence type="ECO:0000256" key="11">
    <source>
        <dbReference type="RuleBase" id="RU000581"/>
    </source>
</evidence>
<organism evidence="14 15">
    <name type="scientific">Megaselia scalaris</name>
    <name type="common">Humpbacked fly</name>
    <name type="synonym">Phora scalaris</name>
    <dbReference type="NCBI Taxonomy" id="36166"/>
    <lineage>
        <taxon>Eukaryota</taxon>
        <taxon>Metazoa</taxon>
        <taxon>Ecdysozoa</taxon>
        <taxon>Arthropoda</taxon>
        <taxon>Hexapoda</taxon>
        <taxon>Insecta</taxon>
        <taxon>Pterygota</taxon>
        <taxon>Neoptera</taxon>
        <taxon>Endopterygota</taxon>
        <taxon>Diptera</taxon>
        <taxon>Brachycera</taxon>
        <taxon>Muscomorpha</taxon>
        <taxon>Platypezoidea</taxon>
        <taxon>Phoridae</taxon>
        <taxon>Megaseliini</taxon>
        <taxon>Megaselia</taxon>
    </lineage>
</organism>
<evidence type="ECO:0000256" key="3">
    <source>
        <dbReference type="ARBA" id="ARBA00022516"/>
    </source>
</evidence>
<keyword evidence="10 11" id="KW-0275">Fatty acid biosynthesis</keyword>
<dbReference type="PRINTS" id="PR00075">
    <property type="entry name" value="FACDDSATRASE"/>
</dbReference>
<feature type="transmembrane region" description="Helical" evidence="13">
    <location>
        <begin position="205"/>
        <end position="229"/>
    </location>
</feature>
<keyword evidence="7 11" id="KW-0560">Oxidoreductase</keyword>
<accession>T1GV97</accession>
<keyword evidence="15" id="KW-1185">Reference proteome</keyword>
<feature type="region of interest" description="Disordered" evidence="12">
    <location>
        <begin position="1"/>
        <end position="23"/>
    </location>
</feature>
<keyword evidence="3 11" id="KW-0444">Lipid biosynthesis</keyword>
<evidence type="ECO:0000313" key="15">
    <source>
        <dbReference type="Proteomes" id="UP000015102"/>
    </source>
</evidence>